<name>A0ABZ0URZ9_9RICK</name>
<evidence type="ECO:0000259" key="1">
    <source>
        <dbReference type="PROSITE" id="PS51742"/>
    </source>
</evidence>
<dbReference type="PANTHER" id="PTHR34988:SF1">
    <property type="entry name" value="DNA-BINDING PROTEIN"/>
    <property type="match status" value="1"/>
</dbReference>
<reference evidence="2 3" key="1">
    <citation type="submission" date="2022-10" db="EMBL/GenBank/DDBJ databases">
        <title>Host association and intracellularity evolved multiple times independently in the Rickettsiales.</title>
        <authorList>
            <person name="Castelli M."/>
            <person name="Nardi T."/>
            <person name="Gammuto L."/>
            <person name="Bellinzona G."/>
            <person name="Sabaneyeva E."/>
            <person name="Potekhin A."/>
            <person name="Serra V."/>
            <person name="Petroni G."/>
            <person name="Sassera D."/>
        </authorList>
    </citation>
    <scope>NUCLEOTIDE SEQUENCE [LARGE SCALE GENOMIC DNA]</scope>
    <source>
        <strain evidence="2 3">Kr 154-4</strain>
    </source>
</reference>
<keyword evidence="3" id="KW-1185">Reference proteome</keyword>
<keyword evidence="2" id="KW-0238">DNA-binding</keyword>
<dbReference type="Gene3D" id="3.30.1330.80">
    <property type="entry name" value="Hypothetical protein, similar to alpha- acetolactate decarboxylase, domain 2"/>
    <property type="match status" value="1"/>
</dbReference>
<dbReference type="Proteomes" id="UP001326613">
    <property type="component" value="Chromosome"/>
</dbReference>
<sequence>MSSKVTDLAHTLDVHVLRLLPGKDLKKEIASFVIANDIKAGCILTAVGSLKSVNIRFAGKKDGNKTSGKYEIVSLVGTLDKSGDMHLHISVSDENGQVSGGHLLEENIIRTTGEIIIGSITGVVFIRQFEPLSGYDELVILEDNS</sequence>
<dbReference type="CDD" id="cd11378">
    <property type="entry name" value="DUF296"/>
    <property type="match status" value="1"/>
</dbReference>
<dbReference type="GO" id="GO:0003677">
    <property type="term" value="F:DNA binding"/>
    <property type="evidence" value="ECO:0007669"/>
    <property type="project" value="UniProtKB-KW"/>
</dbReference>
<accession>A0ABZ0URZ9</accession>
<dbReference type="SUPFAM" id="SSF117856">
    <property type="entry name" value="AF0104/ALDC/Ptd012-like"/>
    <property type="match status" value="1"/>
</dbReference>
<organism evidence="2 3">
    <name type="scientific">Candidatus Trichorickettsia mobilis</name>
    <dbReference type="NCBI Taxonomy" id="1346319"/>
    <lineage>
        <taxon>Bacteria</taxon>
        <taxon>Pseudomonadati</taxon>
        <taxon>Pseudomonadota</taxon>
        <taxon>Alphaproteobacteria</taxon>
        <taxon>Rickettsiales</taxon>
        <taxon>Rickettsiaceae</taxon>
        <taxon>Rickettsieae</taxon>
        <taxon>Candidatus Trichorickettsia</taxon>
    </lineage>
</organism>
<gene>
    <name evidence="2" type="ORF">Trichorick_00472</name>
</gene>
<feature type="domain" description="PPC" evidence="1">
    <location>
        <begin position="9"/>
        <end position="141"/>
    </location>
</feature>
<dbReference type="Pfam" id="PF03479">
    <property type="entry name" value="PCC"/>
    <property type="match status" value="1"/>
</dbReference>
<dbReference type="InterPro" id="IPR005175">
    <property type="entry name" value="PPC_dom"/>
</dbReference>
<evidence type="ECO:0000313" key="3">
    <source>
        <dbReference type="Proteomes" id="UP001326613"/>
    </source>
</evidence>
<evidence type="ECO:0000313" key="2">
    <source>
        <dbReference type="EMBL" id="WPY00591.1"/>
    </source>
</evidence>
<dbReference type="EMBL" id="CP112932">
    <property type="protein sequence ID" value="WPY00591.1"/>
    <property type="molecule type" value="Genomic_DNA"/>
</dbReference>
<protein>
    <submittedName>
        <fullName evidence="2">DNA-binding protein</fullName>
    </submittedName>
</protein>
<dbReference type="PROSITE" id="PS51742">
    <property type="entry name" value="PPC"/>
    <property type="match status" value="1"/>
</dbReference>
<dbReference type="RefSeq" id="WP_323738647.1">
    <property type="nucleotide sequence ID" value="NZ_CP112932.1"/>
</dbReference>
<dbReference type="PANTHER" id="PTHR34988">
    <property type="entry name" value="PROTEIN, PUTATIVE-RELATED"/>
    <property type="match status" value="1"/>
</dbReference>
<proteinExistence type="predicted"/>